<dbReference type="PROSITE" id="PS50012">
    <property type="entry name" value="RCC1_3"/>
    <property type="match status" value="1"/>
</dbReference>
<evidence type="ECO:0000256" key="12">
    <source>
        <dbReference type="ARBA" id="ARBA00022833"/>
    </source>
</evidence>
<dbReference type="GO" id="GO:0004674">
    <property type="term" value="F:protein serine/threonine kinase activity"/>
    <property type="evidence" value="ECO:0007669"/>
    <property type="project" value="UniProtKB-KW"/>
</dbReference>
<evidence type="ECO:0000256" key="13">
    <source>
        <dbReference type="ARBA" id="ARBA00022840"/>
    </source>
</evidence>
<feature type="region of interest" description="Disordered" evidence="20">
    <location>
        <begin position="717"/>
        <end position="738"/>
    </location>
</feature>
<dbReference type="Pfam" id="PF00069">
    <property type="entry name" value="Pkinase"/>
    <property type="match status" value="1"/>
</dbReference>
<evidence type="ECO:0000256" key="14">
    <source>
        <dbReference type="ARBA" id="ARBA00022842"/>
    </source>
</evidence>
<evidence type="ECO:0000256" key="8">
    <source>
        <dbReference type="ARBA" id="ARBA00022679"/>
    </source>
</evidence>
<keyword evidence="6" id="KW-0723">Serine/threonine-protein kinase</keyword>
<evidence type="ECO:0000313" key="24">
    <source>
        <dbReference type="WBParaSite" id="BXY_0997800.1"/>
    </source>
</evidence>
<dbReference type="InterPro" id="IPR000408">
    <property type="entry name" value="Reg_chr_condens"/>
</dbReference>
<dbReference type="InterPro" id="IPR001781">
    <property type="entry name" value="Znf_LIM"/>
</dbReference>
<evidence type="ECO:0000256" key="19">
    <source>
        <dbReference type="PROSITE-ProRule" id="PRU10141"/>
    </source>
</evidence>
<dbReference type="EC" id="2.7.11.1" evidence="4"/>
<dbReference type="FunFam" id="1.10.510.10:FF:000571">
    <property type="entry name" value="Maternal embryonic leucine zipper kinase"/>
    <property type="match status" value="1"/>
</dbReference>
<dbReference type="Pfam" id="PF00412">
    <property type="entry name" value="LIM"/>
    <property type="match status" value="1"/>
</dbReference>
<dbReference type="GO" id="GO:0005524">
    <property type="term" value="F:ATP binding"/>
    <property type="evidence" value="ECO:0007669"/>
    <property type="project" value="UniProtKB-UniRule"/>
</dbReference>
<dbReference type="SMART" id="SM00132">
    <property type="entry name" value="LIM"/>
    <property type="match status" value="1"/>
</dbReference>
<dbReference type="WBParaSite" id="BXY_0997800.1">
    <property type="protein sequence ID" value="BXY_0997800.1"/>
    <property type="gene ID" value="BXY_0997800"/>
</dbReference>
<dbReference type="GO" id="GO:0055120">
    <property type="term" value="C:striated muscle dense body"/>
    <property type="evidence" value="ECO:0007669"/>
    <property type="project" value="UniProtKB-ARBA"/>
</dbReference>
<dbReference type="PROSITE" id="PS50011">
    <property type="entry name" value="PROTEIN_KINASE_DOM"/>
    <property type="match status" value="1"/>
</dbReference>
<feature type="repeat" description="RCC1" evidence="18">
    <location>
        <begin position="524"/>
        <end position="563"/>
    </location>
</feature>
<dbReference type="InterPro" id="IPR011009">
    <property type="entry name" value="Kinase-like_dom_sf"/>
</dbReference>
<dbReference type="PROSITE" id="PS00478">
    <property type="entry name" value="LIM_DOMAIN_1"/>
    <property type="match status" value="1"/>
</dbReference>
<comment type="similarity">
    <text evidence="3">Belongs to the protein kinase superfamily. NEK Ser/Thr protein kinase family. NIMA subfamily.</text>
</comment>
<comment type="cofactor">
    <cofactor evidence="1">
        <name>Mg(2+)</name>
        <dbReference type="ChEBI" id="CHEBI:18420"/>
    </cofactor>
</comment>
<dbReference type="PANTHER" id="PTHR44535">
    <property type="entry name" value="PROTEIN CBG16200"/>
    <property type="match status" value="1"/>
</dbReference>
<evidence type="ECO:0000256" key="1">
    <source>
        <dbReference type="ARBA" id="ARBA00001946"/>
    </source>
</evidence>
<keyword evidence="7" id="KW-0597">Phosphoprotein</keyword>
<evidence type="ECO:0000256" key="10">
    <source>
        <dbReference type="ARBA" id="ARBA00022741"/>
    </source>
</evidence>
<keyword evidence="9 17" id="KW-0479">Metal-binding</keyword>
<dbReference type="GO" id="GO:0046872">
    <property type="term" value="F:metal ion binding"/>
    <property type="evidence" value="ECO:0007669"/>
    <property type="project" value="UniProtKB-KW"/>
</dbReference>
<dbReference type="SMART" id="SM00220">
    <property type="entry name" value="S_TKc"/>
    <property type="match status" value="1"/>
</dbReference>
<evidence type="ECO:0000256" key="2">
    <source>
        <dbReference type="ARBA" id="ARBA00005843"/>
    </source>
</evidence>
<evidence type="ECO:0000256" key="4">
    <source>
        <dbReference type="ARBA" id="ARBA00012513"/>
    </source>
</evidence>
<keyword evidence="11" id="KW-0418">Kinase</keyword>
<dbReference type="Proteomes" id="UP000095284">
    <property type="component" value="Unplaced"/>
</dbReference>
<comment type="subcellular location">
    <subcellularLocation>
        <location evidence="16">Cytoplasm</location>
        <location evidence="16">Myofibril</location>
        <location evidence="16">Sarcomere</location>
        <location evidence="16">M line</location>
    </subcellularLocation>
</comment>
<dbReference type="AlphaFoldDB" id="A0A1I7SAD1"/>
<evidence type="ECO:0000256" key="17">
    <source>
        <dbReference type="PROSITE-ProRule" id="PRU00125"/>
    </source>
</evidence>
<dbReference type="Gene3D" id="1.10.510.10">
    <property type="entry name" value="Transferase(Phosphotransferase) domain 1"/>
    <property type="match status" value="1"/>
</dbReference>
<dbReference type="CDD" id="cd08215">
    <property type="entry name" value="STKc_Nek"/>
    <property type="match status" value="1"/>
</dbReference>
<organism evidence="23 24">
    <name type="scientific">Bursaphelenchus xylophilus</name>
    <name type="common">Pinewood nematode worm</name>
    <name type="synonym">Aphelenchoides xylophilus</name>
    <dbReference type="NCBI Taxonomy" id="6326"/>
    <lineage>
        <taxon>Eukaryota</taxon>
        <taxon>Metazoa</taxon>
        <taxon>Ecdysozoa</taxon>
        <taxon>Nematoda</taxon>
        <taxon>Chromadorea</taxon>
        <taxon>Rhabditida</taxon>
        <taxon>Tylenchina</taxon>
        <taxon>Tylenchomorpha</taxon>
        <taxon>Aphelenchoidea</taxon>
        <taxon>Aphelenchoididae</taxon>
        <taxon>Bursaphelenchus</taxon>
    </lineage>
</organism>
<feature type="compositionally biased region" description="Polar residues" evidence="20">
    <location>
        <begin position="177"/>
        <end position="196"/>
    </location>
</feature>
<keyword evidence="5" id="KW-0963">Cytoplasm</keyword>
<feature type="region of interest" description="Disordered" evidence="20">
    <location>
        <begin position="177"/>
        <end position="200"/>
    </location>
</feature>
<evidence type="ECO:0000256" key="18">
    <source>
        <dbReference type="PROSITE-ProRule" id="PRU00235"/>
    </source>
</evidence>
<evidence type="ECO:0000256" key="7">
    <source>
        <dbReference type="ARBA" id="ARBA00022553"/>
    </source>
</evidence>
<keyword evidence="8" id="KW-0808">Transferase</keyword>
<feature type="binding site" evidence="19">
    <location>
        <position position="235"/>
    </location>
    <ligand>
        <name>ATP</name>
        <dbReference type="ChEBI" id="CHEBI:30616"/>
    </ligand>
</feature>
<keyword evidence="15 17" id="KW-0440">LIM domain</keyword>
<dbReference type="InterPro" id="IPR009091">
    <property type="entry name" value="RCC1/BLIP-II"/>
</dbReference>
<accession>A0A1I7SAD1</accession>
<feature type="domain" description="Protein kinase" evidence="21">
    <location>
        <begin position="206"/>
        <end position="465"/>
    </location>
</feature>
<dbReference type="PANTHER" id="PTHR44535:SF5">
    <property type="entry name" value="PROTEIN KINASE DOMAIN-CONTAINING PROTEIN"/>
    <property type="match status" value="1"/>
</dbReference>
<feature type="domain" description="LIM zinc-binding" evidence="22">
    <location>
        <begin position="787"/>
        <end position="853"/>
    </location>
</feature>
<evidence type="ECO:0000256" key="6">
    <source>
        <dbReference type="ARBA" id="ARBA00022527"/>
    </source>
</evidence>
<proteinExistence type="inferred from homology"/>
<dbReference type="InterPro" id="IPR017441">
    <property type="entry name" value="Protein_kinase_ATP_BS"/>
</dbReference>
<dbReference type="CDD" id="cd09339">
    <property type="entry name" value="LIM4_Paxillin_like"/>
    <property type="match status" value="1"/>
</dbReference>
<dbReference type="FunFam" id="3.30.200.20:FF:000097">
    <property type="entry name" value="Probable serine/threonine-protein kinase nek1"/>
    <property type="match status" value="1"/>
</dbReference>
<evidence type="ECO:0000256" key="15">
    <source>
        <dbReference type="ARBA" id="ARBA00023038"/>
    </source>
</evidence>
<evidence type="ECO:0000256" key="20">
    <source>
        <dbReference type="SAM" id="MobiDB-lite"/>
    </source>
</evidence>
<evidence type="ECO:0000256" key="3">
    <source>
        <dbReference type="ARBA" id="ARBA00010886"/>
    </source>
</evidence>
<dbReference type="Gene3D" id="2.10.110.10">
    <property type="entry name" value="Cysteine Rich Protein"/>
    <property type="match status" value="1"/>
</dbReference>
<dbReference type="GO" id="GO:0031430">
    <property type="term" value="C:M band"/>
    <property type="evidence" value="ECO:0007669"/>
    <property type="project" value="UniProtKB-SubCell"/>
</dbReference>
<keyword evidence="12 17" id="KW-0862">Zinc</keyword>
<evidence type="ECO:0000256" key="5">
    <source>
        <dbReference type="ARBA" id="ARBA00022490"/>
    </source>
</evidence>
<dbReference type="PROSITE" id="PS50023">
    <property type="entry name" value="LIM_DOMAIN_2"/>
    <property type="match status" value="1"/>
</dbReference>
<dbReference type="SUPFAM" id="SSF56112">
    <property type="entry name" value="Protein kinase-like (PK-like)"/>
    <property type="match status" value="1"/>
</dbReference>
<dbReference type="InterPro" id="IPR000719">
    <property type="entry name" value="Prot_kinase_dom"/>
</dbReference>
<dbReference type="Pfam" id="PF00415">
    <property type="entry name" value="RCC1"/>
    <property type="match status" value="1"/>
</dbReference>
<dbReference type="PROSITE" id="PS00108">
    <property type="entry name" value="PROTEIN_KINASE_ST"/>
    <property type="match status" value="1"/>
</dbReference>
<keyword evidence="13 19" id="KW-0067">ATP-binding</keyword>
<dbReference type="InterPro" id="IPR051997">
    <property type="entry name" value="STK_NEK"/>
</dbReference>
<dbReference type="Gene3D" id="3.30.200.20">
    <property type="entry name" value="Phosphorylase Kinase, domain 1"/>
    <property type="match status" value="1"/>
</dbReference>
<dbReference type="PROSITE" id="PS00107">
    <property type="entry name" value="PROTEIN_KINASE_ATP"/>
    <property type="match status" value="1"/>
</dbReference>
<name>A0A1I7SAD1_BURXY</name>
<comment type="similarity">
    <text evidence="2">Belongs to the protein kinase superfamily. TKL Ser/Thr protein kinase family.</text>
</comment>
<dbReference type="Gene3D" id="2.130.10.30">
    <property type="entry name" value="Regulator of chromosome condensation 1/beta-lactamase-inhibitor protein II"/>
    <property type="match status" value="1"/>
</dbReference>
<dbReference type="eggNOG" id="KOG0589">
    <property type="taxonomic scope" value="Eukaryota"/>
</dbReference>
<evidence type="ECO:0000313" key="23">
    <source>
        <dbReference type="Proteomes" id="UP000095284"/>
    </source>
</evidence>
<keyword evidence="14" id="KW-0460">Magnesium</keyword>
<evidence type="ECO:0000256" key="9">
    <source>
        <dbReference type="ARBA" id="ARBA00022723"/>
    </source>
</evidence>
<protein>
    <recommendedName>
        <fullName evidence="4">non-specific serine/threonine protein kinase</fullName>
        <ecNumber evidence="4">2.7.11.1</ecNumber>
    </recommendedName>
</protein>
<evidence type="ECO:0000256" key="11">
    <source>
        <dbReference type="ARBA" id="ARBA00022777"/>
    </source>
</evidence>
<dbReference type="InterPro" id="IPR008271">
    <property type="entry name" value="Ser/Thr_kinase_AS"/>
</dbReference>
<dbReference type="SUPFAM" id="SSF50985">
    <property type="entry name" value="RCC1/BLIP-II"/>
    <property type="match status" value="1"/>
</dbReference>
<dbReference type="FunFam" id="2.10.110.10:FF:000009">
    <property type="entry name" value="Paxillin isoform 1"/>
    <property type="match status" value="1"/>
</dbReference>
<evidence type="ECO:0000259" key="21">
    <source>
        <dbReference type="PROSITE" id="PS50011"/>
    </source>
</evidence>
<evidence type="ECO:0000256" key="16">
    <source>
        <dbReference type="ARBA" id="ARBA00037833"/>
    </source>
</evidence>
<reference evidence="24" key="1">
    <citation type="submission" date="2016-11" db="UniProtKB">
        <authorList>
            <consortium name="WormBaseParasite"/>
        </authorList>
    </citation>
    <scope>IDENTIFICATION</scope>
</reference>
<sequence>METTQDPLELTKDQSNYTSMSTVYVTHSKCHQNLTNLLFNHVILIKYNVSNDSLKKLLDRLRNIRGHIGHVGLNIQGDDTRFLLSKREDIYLPTHTPTKISRLIQFWRKLEKEKFTSDVTLDIFVTLPFKDRAELLSQLRRAFKTKVRIRFLARLPDGKFLRRSPVDIYLNRKAMSATDNSKSSPGSAKSTPNSAKSRLPHNVTGYEKIRTVGKGSFGSAVLYKRKDDDSLVIIKEINIAELSQNERQMSLNEVNLLARLDHPNIISYYDSFYDGGVLMIEMEYAEGGTLAQLLAKQQDYLEEIEIMTLFEQMISAVSYLHDHHVLHRDLKSANIFLTKDNLVKIGDFGISKMMGTETKNLGANTILGTPYYLSPEMCEGKTYNEKSDVWALGCCLYEMACLQKPFDGSSLPALVNKIVHADYEQVKGPYSSDLKLLIREMLNTNPNLRPSATEVLKMVQRNKCLKKRNPQKNVIQKPQDCYSALYMFETEQIMLSAIPNLPYRINVKQISLGPNHFLLLTTDSQVFSWGENKHGQLGHGDRKSRQIPTKIPALQVYSVQIGGSCWSVAIGITWEMRPRRIFWHLNLLMPFYDADVVHNTLSALETDIKKTTEIIRRKHEEQLMEKKTFQSEMEVNGRISVDPNDDWLKLRLKSVSTDDLKNELGRVKTDQRQNAVVDTLAALVYDVNATAEVLRRGSQKPKKGKLTEEIEYKLRLTPAPDDDTLYHHEDLPPDDEPEDDYILEHRKKDYGVEGTESLTSSMKRRARSTTPRKIINVDGFTPVGPAPICAYCSEEIEGAILTALAPNATQAQKFHPFHFMCCYCQKALNLRGTFREHEKRPYCHECFYKLYNGLLYEPDVNQAKIEKLI</sequence>
<keyword evidence="10 19" id="KW-0547">Nucleotide-binding</keyword>
<evidence type="ECO:0000259" key="22">
    <source>
        <dbReference type="PROSITE" id="PS50023"/>
    </source>
</evidence>